<dbReference type="SUPFAM" id="SSF54001">
    <property type="entry name" value="Cysteine proteinases"/>
    <property type="match status" value="1"/>
</dbReference>
<dbReference type="InterPro" id="IPR010319">
    <property type="entry name" value="Transglutaminase-like_Cys_pept"/>
</dbReference>
<proteinExistence type="predicted"/>
<dbReference type="InterPro" id="IPR038765">
    <property type="entry name" value="Papain-like_cys_pep_sf"/>
</dbReference>
<reference evidence="2" key="1">
    <citation type="submission" date="2020-12" db="EMBL/GenBank/DDBJ databases">
        <title>Oil enriched cultivation method for isolating marine PHA-producing bacteria.</title>
        <authorList>
            <person name="Zheng W."/>
            <person name="Yu S."/>
            <person name="Huang Y."/>
        </authorList>
    </citation>
    <scope>NUCLEOTIDE SEQUENCE</scope>
    <source>
        <strain evidence="2">SY-2-12</strain>
    </source>
</reference>
<accession>A0A939EE50</accession>
<evidence type="ECO:0000313" key="3">
    <source>
        <dbReference type="Proteomes" id="UP000664096"/>
    </source>
</evidence>
<dbReference type="Proteomes" id="UP000664096">
    <property type="component" value="Unassembled WGS sequence"/>
</dbReference>
<dbReference type="EMBL" id="JAEKJZ010000001">
    <property type="protein sequence ID" value="MBN9671089.1"/>
    <property type="molecule type" value="Genomic_DNA"/>
</dbReference>
<feature type="region of interest" description="Disordered" evidence="1">
    <location>
        <begin position="88"/>
        <end position="120"/>
    </location>
</feature>
<dbReference type="Gene3D" id="3.10.620.30">
    <property type="match status" value="1"/>
</dbReference>
<sequence>MEQSATAPEYPAANRKAVPALWRIGLAALALQASCASSPATEMADAPSDARPLLQISLFHPAPFATHAVEFRFGSPFTAREVRTGLPPSASFAGTEIRSPSAKPVRARRSQETVEWSPGSVGERKSTSLFGALGNPVALTPVSDRWQRALGGLRTGRSLRADFRAYAAILEQAGKSRRGLQIPKVNYMVNRLVAYRQDGRLWQKPEYWASPAETLERRAGDCEDYAILKYALLRDLGIADEDMRIVVLRDTAAKRHHAVLSVRHEGNWLVLDNRFSRVRFERDLPNYRALYSVNAAGAWSHVAQAGNPVRLAARVRPSTE</sequence>
<dbReference type="PANTHER" id="PTHR39327:SF1">
    <property type="entry name" value="BLR5470 PROTEIN"/>
    <property type="match status" value="1"/>
</dbReference>
<dbReference type="RefSeq" id="WP_207140709.1">
    <property type="nucleotide sequence ID" value="NZ_JAEKJZ010000001.1"/>
</dbReference>
<gene>
    <name evidence="2" type="ORF">JF539_12155</name>
</gene>
<dbReference type="Pfam" id="PF06035">
    <property type="entry name" value="Peptidase_C93"/>
    <property type="match status" value="1"/>
</dbReference>
<dbReference type="PANTHER" id="PTHR39327">
    <property type="match status" value="1"/>
</dbReference>
<evidence type="ECO:0000313" key="2">
    <source>
        <dbReference type="EMBL" id="MBN9671089.1"/>
    </source>
</evidence>
<name>A0A939EE50_9HYPH</name>
<evidence type="ECO:0000256" key="1">
    <source>
        <dbReference type="SAM" id="MobiDB-lite"/>
    </source>
</evidence>
<comment type="caution">
    <text evidence="2">The sequence shown here is derived from an EMBL/GenBank/DDBJ whole genome shotgun (WGS) entry which is preliminary data.</text>
</comment>
<organism evidence="2 3">
    <name type="scientific">Roseibium aggregatum</name>
    <dbReference type="NCBI Taxonomy" id="187304"/>
    <lineage>
        <taxon>Bacteria</taxon>
        <taxon>Pseudomonadati</taxon>
        <taxon>Pseudomonadota</taxon>
        <taxon>Alphaproteobacteria</taxon>
        <taxon>Hyphomicrobiales</taxon>
        <taxon>Stappiaceae</taxon>
        <taxon>Roseibium</taxon>
    </lineage>
</organism>
<dbReference type="AlphaFoldDB" id="A0A939EE50"/>
<protein>
    <submittedName>
        <fullName evidence="2">Transglutaminase-like cysteine peptidase</fullName>
    </submittedName>
</protein>